<comment type="caution">
    <text evidence="1">The sequence shown here is derived from an EMBL/GenBank/DDBJ whole genome shotgun (WGS) entry which is preliminary data.</text>
</comment>
<gene>
    <name evidence="1" type="ORF">DMB85_020035</name>
</gene>
<name>A0A426IP59_9GAMM</name>
<feature type="non-terminal residue" evidence="1">
    <location>
        <position position="24"/>
    </location>
</feature>
<sequence>MKTQATLTEIQRLLRNMIRVGVVT</sequence>
<organism evidence="1 2">
    <name type="scientific">Pectobacterium aquaticum</name>
    <dbReference type="NCBI Taxonomy" id="2204145"/>
    <lineage>
        <taxon>Bacteria</taxon>
        <taxon>Pseudomonadati</taxon>
        <taxon>Pseudomonadota</taxon>
        <taxon>Gammaproteobacteria</taxon>
        <taxon>Enterobacterales</taxon>
        <taxon>Pectobacteriaceae</taxon>
        <taxon>Pectobacterium</taxon>
    </lineage>
</organism>
<dbReference type="Proteomes" id="UP000256817">
    <property type="component" value="Unassembled WGS sequence"/>
</dbReference>
<evidence type="ECO:0000313" key="2">
    <source>
        <dbReference type="Proteomes" id="UP000256817"/>
    </source>
</evidence>
<dbReference type="EMBL" id="QHJW02000084">
    <property type="protein sequence ID" value="RRO02565.1"/>
    <property type="molecule type" value="Genomic_DNA"/>
</dbReference>
<proteinExistence type="predicted"/>
<protein>
    <submittedName>
        <fullName evidence="1">Phage baseplate assembly protein V</fullName>
    </submittedName>
</protein>
<reference evidence="1" key="1">
    <citation type="submission" date="2018-11" db="EMBL/GenBank/DDBJ databases">
        <title>Draft genome sequences of proposed Pectobacterium aquaticum sp. nov. isolated in France from fresh water.</title>
        <authorList>
            <person name="Pedron J."/>
            <person name="Barny M.A."/>
        </authorList>
    </citation>
    <scope>NUCLEOTIDE SEQUENCE [LARGE SCALE GENOMIC DNA]</scope>
    <source>
        <strain evidence="1">A35-S23-M15</strain>
    </source>
</reference>
<evidence type="ECO:0000313" key="1">
    <source>
        <dbReference type="EMBL" id="RRO02565.1"/>
    </source>
</evidence>
<keyword evidence="2" id="KW-1185">Reference proteome</keyword>
<accession>A0A426IP59</accession>